<dbReference type="GeneID" id="46984131"/>
<dbReference type="EMBL" id="LR828254">
    <property type="protein sequence ID" value="CAD0362490.1"/>
    <property type="molecule type" value="Genomic_DNA"/>
</dbReference>
<dbReference type="EMBL" id="LR828254">
    <property type="protein sequence ID" value="CAD0362492.1"/>
    <property type="molecule type" value="Genomic_DNA"/>
</dbReference>
<gene>
    <name evidence="1" type="ORF">CFBP8129_45550</name>
</gene>
<dbReference type="OrthoDB" id="9886335at2"/>
<evidence type="ECO:0000313" key="1">
    <source>
        <dbReference type="EMBL" id="CAD0362490.1"/>
    </source>
</evidence>
<accession>A0A0G8M649</accession>
<dbReference type="RefSeq" id="WP_005989598.1">
    <property type="nucleotide sequence ID" value="NZ_CP018729.1"/>
</dbReference>
<proteinExistence type="predicted"/>
<organism evidence="1">
    <name type="scientific">Xanthomonas hortorum pv. gardneri</name>
    <dbReference type="NCBI Taxonomy" id="2754056"/>
    <lineage>
        <taxon>Bacteria</taxon>
        <taxon>Pseudomonadati</taxon>
        <taxon>Pseudomonadota</taxon>
        <taxon>Gammaproteobacteria</taxon>
        <taxon>Lysobacterales</taxon>
        <taxon>Lysobacteraceae</taxon>
        <taxon>Xanthomonas</taxon>
    </lineage>
</organism>
<name>A0A0G8M649_9XANT</name>
<keyword evidence="1" id="KW-0614">Plasmid</keyword>
<dbReference type="AlphaFoldDB" id="A0A0G8M649"/>
<geneLocation type="plasmid" evidence="1">
    <name>CFBP8129_p211</name>
</geneLocation>
<sequence>MSADNTLDQAEPTTAIHDPGQAWFLARYQVLRDIAHDVTLLGQGAAARGKTPTEMADRIVAVLGDLAQREWEGYAHHVGRRSASLTDSLLQATPPIRVYMHPYPAEDVDLPTAAWEAVPVEVSGTLYWKGDGKDEGFSIPPLMPLSPAPEAGEDVVVIELVDRRHIATAMMNELMARFAKTALDVMAPCDPAGAWRRLRVLSQFYREEFVLARKALSADELQQWDKSALDEISLADAARIIGERAFTALAIRVLSLGALTSALTKWILAMDGRRPDPGTPSPQSVVLDNVLVWSKSYEKALASFNDAILLERSLLPSSWDIEVIQRPFPGQLPIAVATRKR</sequence>
<protein>
    <submittedName>
        <fullName evidence="1">Uncharacterized protein</fullName>
    </submittedName>
</protein>
<reference evidence="1" key="1">
    <citation type="submission" date="2020-07" db="EMBL/GenBank/DDBJ databases">
        <authorList>
            <person name="Pothier F. J."/>
        </authorList>
    </citation>
    <scope>NUCLEOTIDE SEQUENCE [LARGE SCALE GENOMIC DNA]</scope>
    <source>
        <plasmid evidence="1">CFBP8129_p211</plasmid>
    </source>
</reference>